<keyword evidence="4" id="KW-1133">Transmembrane helix</keyword>
<keyword evidence="4" id="KW-0812">Transmembrane</keyword>
<dbReference type="InterPro" id="IPR006012">
    <property type="entry name" value="Syntaxin/epimorphin_CS"/>
</dbReference>
<keyword evidence="6" id="KW-0675">Receptor</keyword>
<dbReference type="PROSITE" id="PS00914">
    <property type="entry name" value="SYNTAXIN"/>
    <property type="match status" value="1"/>
</dbReference>
<comment type="caution">
    <text evidence="6">The sequence shown here is derived from an EMBL/GenBank/DDBJ whole genome shotgun (WGS) entry which is preliminary data.</text>
</comment>
<accession>A0AAV5QJ83</accession>
<organism evidence="6 7">
    <name type="scientific">Saccharomycopsis crataegensis</name>
    <dbReference type="NCBI Taxonomy" id="43959"/>
    <lineage>
        <taxon>Eukaryota</taxon>
        <taxon>Fungi</taxon>
        <taxon>Dikarya</taxon>
        <taxon>Ascomycota</taxon>
        <taxon>Saccharomycotina</taxon>
        <taxon>Saccharomycetes</taxon>
        <taxon>Saccharomycopsidaceae</taxon>
        <taxon>Saccharomycopsis</taxon>
    </lineage>
</organism>
<feature type="domain" description="T-SNARE coiled-coil homology" evidence="5">
    <location>
        <begin position="211"/>
        <end position="273"/>
    </location>
</feature>
<dbReference type="Gene3D" id="1.20.5.110">
    <property type="match status" value="1"/>
</dbReference>
<dbReference type="GO" id="GO:0031201">
    <property type="term" value="C:SNARE complex"/>
    <property type="evidence" value="ECO:0007669"/>
    <property type="project" value="TreeGrafter"/>
</dbReference>
<dbReference type="GO" id="GO:0005484">
    <property type="term" value="F:SNAP receptor activity"/>
    <property type="evidence" value="ECO:0007669"/>
    <property type="project" value="InterPro"/>
</dbReference>
<dbReference type="PROSITE" id="PS50192">
    <property type="entry name" value="T_SNARE"/>
    <property type="match status" value="1"/>
</dbReference>
<evidence type="ECO:0000256" key="4">
    <source>
        <dbReference type="SAM" id="Phobius"/>
    </source>
</evidence>
<protein>
    <submittedName>
        <fullName evidence="6">SNAP receptor</fullName>
    </submittedName>
</protein>
<dbReference type="SUPFAM" id="SSF47661">
    <property type="entry name" value="t-snare proteins"/>
    <property type="match status" value="1"/>
</dbReference>
<dbReference type="GO" id="GO:0012505">
    <property type="term" value="C:endomembrane system"/>
    <property type="evidence" value="ECO:0007669"/>
    <property type="project" value="TreeGrafter"/>
</dbReference>
<comment type="similarity">
    <text evidence="1">Belongs to the syntaxin family.</text>
</comment>
<evidence type="ECO:0000259" key="5">
    <source>
        <dbReference type="PROSITE" id="PS50192"/>
    </source>
</evidence>
<gene>
    <name evidence="6" type="ORF">DASC09_015230</name>
</gene>
<evidence type="ECO:0000256" key="2">
    <source>
        <dbReference type="SAM" id="Coils"/>
    </source>
</evidence>
<dbReference type="InterPro" id="IPR045242">
    <property type="entry name" value="Syntaxin"/>
</dbReference>
<keyword evidence="7" id="KW-1185">Reference proteome</keyword>
<keyword evidence="2" id="KW-0175">Coiled coil</keyword>
<dbReference type="InterPro" id="IPR010989">
    <property type="entry name" value="SNARE"/>
</dbReference>
<dbReference type="GO" id="GO:0006906">
    <property type="term" value="P:vesicle fusion"/>
    <property type="evidence" value="ECO:0007669"/>
    <property type="project" value="TreeGrafter"/>
</dbReference>
<dbReference type="PANTHER" id="PTHR19957:SF38">
    <property type="entry name" value="LD27581P"/>
    <property type="match status" value="1"/>
</dbReference>
<dbReference type="CDD" id="cd15840">
    <property type="entry name" value="SNARE_Qa"/>
    <property type="match status" value="1"/>
</dbReference>
<keyword evidence="4" id="KW-0472">Membrane</keyword>
<dbReference type="GO" id="GO:0000149">
    <property type="term" value="F:SNARE binding"/>
    <property type="evidence" value="ECO:0007669"/>
    <property type="project" value="TreeGrafter"/>
</dbReference>
<dbReference type="RefSeq" id="XP_064851198.1">
    <property type="nucleotide sequence ID" value="XM_064995126.1"/>
</dbReference>
<evidence type="ECO:0000256" key="3">
    <source>
        <dbReference type="SAM" id="MobiDB-lite"/>
    </source>
</evidence>
<dbReference type="Proteomes" id="UP001360560">
    <property type="component" value="Unassembled WGS sequence"/>
</dbReference>
<proteinExistence type="inferred from homology"/>
<dbReference type="EMBL" id="BTFZ01000002">
    <property type="protein sequence ID" value="GMM34198.1"/>
    <property type="molecule type" value="Genomic_DNA"/>
</dbReference>
<dbReference type="GO" id="GO:0048278">
    <property type="term" value="P:vesicle docking"/>
    <property type="evidence" value="ECO:0007669"/>
    <property type="project" value="TreeGrafter"/>
</dbReference>
<name>A0AAV5QJ83_9ASCO</name>
<feature type="transmembrane region" description="Helical" evidence="4">
    <location>
        <begin position="286"/>
        <end position="305"/>
    </location>
</feature>
<evidence type="ECO:0000313" key="7">
    <source>
        <dbReference type="Proteomes" id="UP001360560"/>
    </source>
</evidence>
<feature type="region of interest" description="Disordered" evidence="3">
    <location>
        <begin position="42"/>
        <end position="63"/>
    </location>
</feature>
<dbReference type="PANTHER" id="PTHR19957">
    <property type="entry name" value="SYNTAXIN"/>
    <property type="match status" value="1"/>
</dbReference>
<reference evidence="6 7" key="1">
    <citation type="journal article" date="2023" name="Elife">
        <title>Identification of key yeast species and microbe-microbe interactions impacting larval growth of Drosophila in the wild.</title>
        <authorList>
            <person name="Mure A."/>
            <person name="Sugiura Y."/>
            <person name="Maeda R."/>
            <person name="Honda K."/>
            <person name="Sakurai N."/>
            <person name="Takahashi Y."/>
            <person name="Watada M."/>
            <person name="Katoh T."/>
            <person name="Gotoh A."/>
            <person name="Gotoh Y."/>
            <person name="Taniguchi I."/>
            <person name="Nakamura K."/>
            <person name="Hayashi T."/>
            <person name="Katayama T."/>
            <person name="Uemura T."/>
            <person name="Hattori Y."/>
        </authorList>
    </citation>
    <scope>NUCLEOTIDE SEQUENCE [LARGE SCALE GENOMIC DNA]</scope>
    <source>
        <strain evidence="6 7">SC-9</strain>
    </source>
</reference>
<evidence type="ECO:0000256" key="1">
    <source>
        <dbReference type="ARBA" id="ARBA00009063"/>
    </source>
</evidence>
<dbReference type="InterPro" id="IPR000727">
    <property type="entry name" value="T_SNARE_dom"/>
</dbReference>
<dbReference type="AlphaFoldDB" id="A0AAV5QJ83"/>
<evidence type="ECO:0000313" key="6">
    <source>
        <dbReference type="EMBL" id="GMM34198.1"/>
    </source>
</evidence>
<dbReference type="Gene3D" id="1.20.58.70">
    <property type="match status" value="1"/>
</dbReference>
<sequence>MSLIEDLEANDPTTSFNAIIEQVSGRLFQINSNINNVKKLQTTLTDRSRSQLPTSNHGSGNKNLQNRITELVDATNALFHELNEPKTVLVNRYVYHGNNSYMDNLGTSGYRDDVDDEEPQTHGSETLGISKTQNLQKSKILREVSSSLMAFQNAQEEFKQFITVQEQQQKQLLLEEEEQILKENNGSMVAHQSTIVKELDPINNAELVHHIQLVSQREEEIQHIESSISELNTIFQDLDSLVTEQGYMVDNIETNLNSASDNVRAADRELRKASNSQKRSLRTKKCLMSLCAVVLFVLMILVLALT</sequence>
<dbReference type="SMART" id="SM00397">
    <property type="entry name" value="t_SNARE"/>
    <property type="match status" value="1"/>
</dbReference>
<feature type="coiled-coil region" evidence="2">
    <location>
        <begin position="249"/>
        <end position="276"/>
    </location>
</feature>
<dbReference type="GO" id="GO:0006886">
    <property type="term" value="P:intracellular protein transport"/>
    <property type="evidence" value="ECO:0007669"/>
    <property type="project" value="InterPro"/>
</dbReference>
<dbReference type="GeneID" id="90072177"/>
<dbReference type="Pfam" id="PF05739">
    <property type="entry name" value="SNARE"/>
    <property type="match status" value="1"/>
</dbReference>